<feature type="transmembrane region" description="Helical" evidence="7">
    <location>
        <begin position="137"/>
        <end position="155"/>
    </location>
</feature>
<dbReference type="InterPro" id="IPR038078">
    <property type="entry name" value="PhoU-like_sf"/>
</dbReference>
<accession>A0ABU7JC24</accession>
<dbReference type="Pfam" id="PF01895">
    <property type="entry name" value="PhoU"/>
    <property type="match status" value="2"/>
</dbReference>
<dbReference type="Proteomes" id="UP001339167">
    <property type="component" value="Unassembled WGS sequence"/>
</dbReference>
<evidence type="ECO:0000259" key="8">
    <source>
        <dbReference type="Pfam" id="PF01895"/>
    </source>
</evidence>
<gene>
    <name evidence="9" type="ORF">QWF21_03260</name>
</gene>
<comment type="subcellular location">
    <subcellularLocation>
        <location evidence="1">Cell membrane</location>
        <topology evidence="1">Multi-pass membrane protein</topology>
    </subcellularLocation>
</comment>
<evidence type="ECO:0000313" key="9">
    <source>
        <dbReference type="EMBL" id="MEE2023251.1"/>
    </source>
</evidence>
<feature type="transmembrane region" description="Helical" evidence="7">
    <location>
        <begin position="111"/>
        <end position="130"/>
    </location>
</feature>
<feature type="transmembrane region" description="Helical" evidence="7">
    <location>
        <begin position="178"/>
        <end position="196"/>
    </location>
</feature>
<evidence type="ECO:0000256" key="6">
    <source>
        <dbReference type="SAM" id="Coils"/>
    </source>
</evidence>
<keyword evidence="10" id="KW-1185">Reference proteome</keyword>
<dbReference type="RefSeq" id="WP_330086607.1">
    <property type="nucleotide sequence ID" value="NZ_JAUGZK010000002.1"/>
</dbReference>
<feature type="transmembrane region" description="Helical" evidence="7">
    <location>
        <begin position="80"/>
        <end position="105"/>
    </location>
</feature>
<dbReference type="InterPro" id="IPR003841">
    <property type="entry name" value="Na/Pi_transpt"/>
</dbReference>
<keyword evidence="5 7" id="KW-0472">Membrane</keyword>
<sequence length="583" mass="64717">MSYTLFDFLQLIGSLGIFIFGMKIFSEGLQKIAGNRLKGILSGMTRNRFTGVLTGFGTTAITQSSTTTTVMAVSFVNAGLLTFVQSTGVIMGANIGTTITAWMVALFGFKFQITPIAVAVIGVFFAFLFSSNSRLRNIAEAMVGFGILFIGLNFIKDAVPDINNNPAMFAFLDAFTDYGYLSLLLFVVVGAILTLLTQSSSAATAITLVMLFEGWISFPIAAAMILGENIGTTVTANIAALVGNVHAKRAARFHFFFNIVGVIWMMAIIFPMLSLMDTAVQYFTGNAVSVMDSSQEARANATLALSLFHTTFNVLNVVLLFAFVPYLIRFVEYIQPDRGGEDEEFHLRYISAGVMTSPGLSVAQAQKEIQQFAGVIEKMHESVNELLFEPGSNREKLMEKIQKYEDATDQLEVEISDYLVRVSEHTNLEHWMTERIRFMQTMINDMERIADIYYQVSKLSERMVETNSTWPEDASKEMAVMMTALQHAISAMKDNVAKEPASVSLKDAIALEDKIDRLRDEYRNNHYTRLESGDYAPRAGVIFIDMLNRLERIGDHVLNVNESASGRRLKAMRIDGQAQARKA</sequence>
<evidence type="ECO:0000313" key="10">
    <source>
        <dbReference type="Proteomes" id="UP001339167"/>
    </source>
</evidence>
<feature type="transmembrane region" description="Helical" evidence="7">
    <location>
        <begin position="6"/>
        <end position="26"/>
    </location>
</feature>
<dbReference type="PANTHER" id="PTHR10010">
    <property type="entry name" value="SOLUTE CARRIER FAMILY 34 SODIUM PHOSPHATE , MEMBER 2-RELATED"/>
    <property type="match status" value="1"/>
</dbReference>
<organism evidence="9 10">
    <name type="scientific">Alkalimonas mucilaginosa</name>
    <dbReference type="NCBI Taxonomy" id="3057676"/>
    <lineage>
        <taxon>Bacteria</taxon>
        <taxon>Pseudomonadati</taxon>
        <taxon>Pseudomonadota</taxon>
        <taxon>Gammaproteobacteria</taxon>
        <taxon>Alkalimonas</taxon>
    </lineage>
</organism>
<feature type="coiled-coil region" evidence="6">
    <location>
        <begin position="394"/>
        <end position="421"/>
    </location>
</feature>
<protein>
    <submittedName>
        <fullName evidence="9">Na/Pi cotransporter family protein</fullName>
    </submittedName>
</protein>
<keyword evidence="3 7" id="KW-0812">Transmembrane</keyword>
<evidence type="ECO:0000256" key="1">
    <source>
        <dbReference type="ARBA" id="ARBA00004651"/>
    </source>
</evidence>
<feature type="domain" description="PhoU" evidence="8">
    <location>
        <begin position="504"/>
        <end position="563"/>
    </location>
</feature>
<comment type="caution">
    <text evidence="9">The sequence shown here is derived from an EMBL/GenBank/DDBJ whole genome shotgun (WGS) entry which is preliminary data.</text>
</comment>
<feature type="transmembrane region" description="Helical" evidence="7">
    <location>
        <begin position="230"/>
        <end position="247"/>
    </location>
</feature>
<evidence type="ECO:0000256" key="4">
    <source>
        <dbReference type="ARBA" id="ARBA00022989"/>
    </source>
</evidence>
<dbReference type="SUPFAM" id="SSF109755">
    <property type="entry name" value="PhoU-like"/>
    <property type="match status" value="1"/>
</dbReference>
<keyword evidence="2" id="KW-1003">Cell membrane</keyword>
<dbReference type="PANTHER" id="PTHR10010:SF46">
    <property type="entry name" value="SODIUM-DEPENDENT PHOSPHATE TRANSPORT PROTEIN 2B"/>
    <property type="match status" value="1"/>
</dbReference>
<dbReference type="Gene3D" id="1.20.58.220">
    <property type="entry name" value="Phosphate transport system protein phou homolog 2, domain 2"/>
    <property type="match status" value="1"/>
</dbReference>
<evidence type="ECO:0000256" key="2">
    <source>
        <dbReference type="ARBA" id="ARBA00022475"/>
    </source>
</evidence>
<feature type="transmembrane region" description="Helical" evidence="7">
    <location>
        <begin position="203"/>
        <end position="224"/>
    </location>
</feature>
<keyword evidence="6" id="KW-0175">Coiled coil</keyword>
<dbReference type="EMBL" id="JAUGZK010000002">
    <property type="protein sequence ID" value="MEE2023251.1"/>
    <property type="molecule type" value="Genomic_DNA"/>
</dbReference>
<dbReference type="NCBIfam" id="TIGR00704">
    <property type="entry name" value="NaPi_cotrn_rel"/>
    <property type="match status" value="1"/>
</dbReference>
<proteinExistence type="predicted"/>
<keyword evidence="4 7" id="KW-1133">Transmembrane helix</keyword>
<feature type="transmembrane region" description="Helical" evidence="7">
    <location>
        <begin position="259"/>
        <end position="283"/>
    </location>
</feature>
<evidence type="ECO:0000256" key="3">
    <source>
        <dbReference type="ARBA" id="ARBA00022692"/>
    </source>
</evidence>
<dbReference type="InterPro" id="IPR004633">
    <property type="entry name" value="NaPi_cotrn-rel/YqeW-like"/>
</dbReference>
<evidence type="ECO:0000256" key="5">
    <source>
        <dbReference type="ARBA" id="ARBA00023136"/>
    </source>
</evidence>
<name>A0ABU7JC24_9GAMM</name>
<dbReference type="InterPro" id="IPR026022">
    <property type="entry name" value="PhoU_dom"/>
</dbReference>
<dbReference type="Pfam" id="PF02690">
    <property type="entry name" value="Na_Pi_cotrans"/>
    <property type="match status" value="2"/>
</dbReference>
<feature type="transmembrane region" description="Helical" evidence="7">
    <location>
        <begin position="303"/>
        <end position="328"/>
    </location>
</feature>
<reference evidence="9 10" key="1">
    <citation type="submission" date="2023-06" db="EMBL/GenBank/DDBJ databases">
        <title>Alkalimonas sp., MEB004 an alkaliphilic bacterium isolated from Lonar Lake, India.</title>
        <authorList>
            <person name="Joshi A."/>
            <person name="Thite S."/>
        </authorList>
    </citation>
    <scope>NUCLEOTIDE SEQUENCE [LARGE SCALE GENOMIC DNA]</scope>
    <source>
        <strain evidence="9 10">MEB004</strain>
    </source>
</reference>
<dbReference type="NCBIfam" id="NF037997">
    <property type="entry name" value="Na_Pi_symport"/>
    <property type="match status" value="1"/>
</dbReference>
<feature type="domain" description="PhoU" evidence="8">
    <location>
        <begin position="370"/>
        <end position="457"/>
    </location>
</feature>
<evidence type="ECO:0000256" key="7">
    <source>
        <dbReference type="SAM" id="Phobius"/>
    </source>
</evidence>